<dbReference type="KEGG" id="dwd:DSCW_42870"/>
<dbReference type="SUPFAM" id="SSF53300">
    <property type="entry name" value="vWA-like"/>
    <property type="match status" value="1"/>
</dbReference>
<dbReference type="Pfam" id="PF01882">
    <property type="entry name" value="DUF58"/>
    <property type="match status" value="1"/>
</dbReference>
<reference evidence="2 3" key="1">
    <citation type="submission" date="2019-11" db="EMBL/GenBank/DDBJ databases">
        <title>Comparative genomics of hydrocarbon-degrading Desulfosarcina strains.</title>
        <authorList>
            <person name="Watanabe M."/>
            <person name="Kojima H."/>
            <person name="Fukui M."/>
        </authorList>
    </citation>
    <scope>NUCLEOTIDE SEQUENCE [LARGE SCALE GENOMIC DNA]</scope>
    <source>
        <strain evidence="2 3">PP31</strain>
    </source>
</reference>
<dbReference type="OrthoDB" id="9776116at2"/>
<accession>A0A5K7Z7Z6</accession>
<organism evidence="2 3">
    <name type="scientific">Desulfosarcina widdelii</name>
    <dbReference type="NCBI Taxonomy" id="947919"/>
    <lineage>
        <taxon>Bacteria</taxon>
        <taxon>Pseudomonadati</taxon>
        <taxon>Thermodesulfobacteriota</taxon>
        <taxon>Desulfobacteria</taxon>
        <taxon>Desulfobacterales</taxon>
        <taxon>Desulfosarcinaceae</taxon>
        <taxon>Desulfosarcina</taxon>
    </lineage>
</organism>
<dbReference type="Gene3D" id="3.40.50.410">
    <property type="entry name" value="von Willebrand factor, type A domain"/>
    <property type="match status" value="1"/>
</dbReference>
<dbReference type="InterPro" id="IPR036465">
    <property type="entry name" value="vWFA_dom_sf"/>
</dbReference>
<dbReference type="RefSeq" id="WP_155305672.1">
    <property type="nucleotide sequence ID" value="NZ_AP021875.1"/>
</dbReference>
<evidence type="ECO:0000313" key="2">
    <source>
        <dbReference type="EMBL" id="BBO76870.1"/>
    </source>
</evidence>
<name>A0A5K7Z7Z6_9BACT</name>
<keyword evidence="3" id="KW-1185">Reference proteome</keyword>
<dbReference type="InterPro" id="IPR002881">
    <property type="entry name" value="DUF58"/>
</dbReference>
<gene>
    <name evidence="2" type="ORF">DSCW_42870</name>
</gene>
<dbReference type="AlphaFoldDB" id="A0A5K7Z7Z6"/>
<sequence>MLSPEIIKKIKKVHIKTGRMVNTVMAGQYRSIFRGEGIEFEEVREYSPGDDVKSIDWKVSARMGKSFIKRYREEREQVVMLLVDMSASGHFGTSESIKRETAAEIAAILAFNAIRNNDKAGAILFTDQVERYIPPKKGSAHVWRLIREIFTFQPEHTGTDIEAAVDFLARVCRKRTVAFLVSDFLTERFDRRATLRIRSAARRHELISVLVSDPGEFRLPEGGIVALKDLETGVLRYLDAGNRATRDRFQSDRQAVHDRILQTHKAMDMDCIEMPTDGDSADALVRYFRYRERRRR</sequence>
<feature type="domain" description="DUF58" evidence="1">
    <location>
        <begin position="42"/>
        <end position="254"/>
    </location>
</feature>
<evidence type="ECO:0000259" key="1">
    <source>
        <dbReference type="Pfam" id="PF01882"/>
    </source>
</evidence>
<dbReference type="Proteomes" id="UP000427769">
    <property type="component" value="Chromosome"/>
</dbReference>
<proteinExistence type="predicted"/>
<protein>
    <submittedName>
        <fullName evidence="2">DUF58 domain-containing protein</fullName>
    </submittedName>
</protein>
<dbReference type="PANTHER" id="PTHR33608">
    <property type="entry name" value="BLL2464 PROTEIN"/>
    <property type="match status" value="1"/>
</dbReference>
<dbReference type="EMBL" id="AP021875">
    <property type="protein sequence ID" value="BBO76870.1"/>
    <property type="molecule type" value="Genomic_DNA"/>
</dbReference>
<evidence type="ECO:0000313" key="3">
    <source>
        <dbReference type="Proteomes" id="UP000427769"/>
    </source>
</evidence>
<dbReference type="PANTHER" id="PTHR33608:SF6">
    <property type="entry name" value="BLL2464 PROTEIN"/>
    <property type="match status" value="1"/>
</dbReference>